<dbReference type="AlphaFoldDB" id="A0AA88RGI5"/>
<reference evidence="3" key="1">
    <citation type="submission" date="2022-12" db="EMBL/GenBank/DDBJ databases">
        <title>Draft genome assemblies for two species of Escallonia (Escalloniales).</title>
        <authorList>
            <person name="Chanderbali A."/>
            <person name="Dervinis C."/>
            <person name="Anghel I."/>
            <person name="Soltis D."/>
            <person name="Soltis P."/>
            <person name="Zapata F."/>
        </authorList>
    </citation>
    <scope>NUCLEOTIDE SEQUENCE</scope>
    <source>
        <strain evidence="3">UCBG92.1500</strain>
        <tissue evidence="3">Leaf</tissue>
    </source>
</reference>
<evidence type="ECO:0000313" key="3">
    <source>
        <dbReference type="EMBL" id="KAK2988567.1"/>
    </source>
</evidence>
<feature type="chain" id="PRO_5041649060" description="BURP domain-containing protein" evidence="1">
    <location>
        <begin position="25"/>
        <end position="347"/>
    </location>
</feature>
<gene>
    <name evidence="3" type="ORF">RJ640_016427</name>
</gene>
<dbReference type="EMBL" id="JAVXUO010000851">
    <property type="protein sequence ID" value="KAK2988567.1"/>
    <property type="molecule type" value="Genomic_DNA"/>
</dbReference>
<dbReference type="SMART" id="SM01045">
    <property type="entry name" value="BURP"/>
    <property type="match status" value="1"/>
</dbReference>
<organism evidence="3 4">
    <name type="scientific">Escallonia rubra</name>
    <dbReference type="NCBI Taxonomy" id="112253"/>
    <lineage>
        <taxon>Eukaryota</taxon>
        <taxon>Viridiplantae</taxon>
        <taxon>Streptophyta</taxon>
        <taxon>Embryophyta</taxon>
        <taxon>Tracheophyta</taxon>
        <taxon>Spermatophyta</taxon>
        <taxon>Magnoliopsida</taxon>
        <taxon>eudicotyledons</taxon>
        <taxon>Gunneridae</taxon>
        <taxon>Pentapetalae</taxon>
        <taxon>asterids</taxon>
        <taxon>campanulids</taxon>
        <taxon>Escalloniales</taxon>
        <taxon>Escalloniaceae</taxon>
        <taxon>Escallonia</taxon>
    </lineage>
</organism>
<evidence type="ECO:0000259" key="2">
    <source>
        <dbReference type="PROSITE" id="PS51277"/>
    </source>
</evidence>
<dbReference type="Pfam" id="PF03181">
    <property type="entry name" value="BURP"/>
    <property type="match status" value="1"/>
</dbReference>
<name>A0AA88RGI5_9ASTE</name>
<accession>A0AA88RGI5</accession>
<feature type="domain" description="BURP" evidence="2">
    <location>
        <begin position="126"/>
        <end position="343"/>
    </location>
</feature>
<protein>
    <recommendedName>
        <fullName evidence="2">BURP domain-containing protein</fullName>
    </recommendedName>
</protein>
<keyword evidence="4" id="KW-1185">Reference proteome</keyword>
<dbReference type="InterPro" id="IPR004873">
    <property type="entry name" value="BURP_dom"/>
</dbReference>
<dbReference type="PROSITE" id="PS51277">
    <property type="entry name" value="BURP"/>
    <property type="match status" value="1"/>
</dbReference>
<dbReference type="PANTHER" id="PTHR31236:SF32">
    <property type="entry name" value="BURP DOMAIN PROTEIN USPL1-LIKE"/>
    <property type="match status" value="1"/>
</dbReference>
<evidence type="ECO:0000256" key="1">
    <source>
        <dbReference type="SAM" id="SignalP"/>
    </source>
</evidence>
<dbReference type="Proteomes" id="UP001187471">
    <property type="component" value="Unassembled WGS sequence"/>
</dbReference>
<keyword evidence="1" id="KW-0732">Signal</keyword>
<dbReference type="InterPro" id="IPR044816">
    <property type="entry name" value="BURP"/>
</dbReference>
<comment type="caution">
    <text evidence="3">The sequence shown here is derived from an EMBL/GenBank/DDBJ whole genome shotgun (WGS) entry which is preliminary data.</text>
</comment>
<dbReference type="PANTHER" id="PTHR31236">
    <property type="entry name" value="BURP DOMAIN PROTEIN USPL1-LIKE"/>
    <property type="match status" value="1"/>
</dbReference>
<evidence type="ECO:0000313" key="4">
    <source>
        <dbReference type="Proteomes" id="UP001187471"/>
    </source>
</evidence>
<sequence>MDASWTSLFLHLLVMLSVLQYANGSGATRMTGNYQMAVNHQDHANEKANLQESKRIIMSGHPKDAQDDEDHHDGMKAMKHRTIDDTAKGTDVLELNSMDVNKNGDDHVNAHPSSHMDHMDPSLLVFFIMEDLKVGKTMPIYFPKRNPSSSPRMLPREEADAIAFSHKELPNLLQQFSFSQGSPQAKAMEDTIRQCEIPPIIGETKFCATSLESMVDFTRDIFGLDSQIKVLSTNHLTKSSTLLQNYTVLEAPREISAWKMVACHTMPYPYAVFYCHSQDSKNRVLKVLLAGENGDRVEAISVCHLDTSHWSRNHVSFRVLGIEPGTAPVCHFFPADNFVWIPSPTSN</sequence>
<proteinExistence type="predicted"/>
<feature type="signal peptide" evidence="1">
    <location>
        <begin position="1"/>
        <end position="24"/>
    </location>
</feature>